<dbReference type="KEGG" id="ten:LPB136_02570"/>
<proteinExistence type="predicted"/>
<evidence type="ECO:0000313" key="2">
    <source>
        <dbReference type="Proteomes" id="UP000181898"/>
    </source>
</evidence>
<protein>
    <submittedName>
        <fullName evidence="1">Uncharacterized protein</fullName>
    </submittedName>
</protein>
<reference evidence="1 2" key="1">
    <citation type="submission" date="2016-11" db="EMBL/GenBank/DDBJ databases">
        <title>Tenacibaculum sp. LPB0136, isolated from marine environment.</title>
        <authorList>
            <person name="Kim E."/>
            <person name="Yi H."/>
        </authorList>
    </citation>
    <scope>NUCLEOTIDE SEQUENCE [LARGE SCALE GENOMIC DNA]</scope>
    <source>
        <strain evidence="1 2">LPB0136</strain>
    </source>
</reference>
<dbReference type="RefSeq" id="WP_072554646.1">
    <property type="nucleotide sequence ID" value="NZ_CP018155.1"/>
</dbReference>
<sequence length="177" mass="20942">MKYLKAFLLVLVICCSCKKVITNDINIQADKIIKEERVTYQLHKYELDKLKIHSLKIIKTDTTLIYNYVNSIDGKYNIDFEFSEKEKELLFYNGERFHIIDSSFVFVDKRISEDPFYFFWQENGKSHQSRPILFNEKYGLLGVFNSYGPELIILKHKTEDFDLITKIKNAMGDFAPK</sequence>
<name>A0A1L3JGR1_9FLAO</name>
<keyword evidence="2" id="KW-1185">Reference proteome</keyword>
<dbReference type="OrthoDB" id="1425427at2"/>
<dbReference type="STRING" id="1850252.LPB136_02570"/>
<organism evidence="1 2">
    <name type="scientific">Tenacibaculum todarodis</name>
    <dbReference type="NCBI Taxonomy" id="1850252"/>
    <lineage>
        <taxon>Bacteria</taxon>
        <taxon>Pseudomonadati</taxon>
        <taxon>Bacteroidota</taxon>
        <taxon>Flavobacteriia</taxon>
        <taxon>Flavobacteriales</taxon>
        <taxon>Flavobacteriaceae</taxon>
        <taxon>Tenacibaculum</taxon>
    </lineage>
</organism>
<gene>
    <name evidence="1" type="ORF">LPB136_02570</name>
</gene>
<dbReference type="AlphaFoldDB" id="A0A1L3JGR1"/>
<evidence type="ECO:0000313" key="1">
    <source>
        <dbReference type="EMBL" id="APG64321.1"/>
    </source>
</evidence>
<dbReference type="EMBL" id="CP018155">
    <property type="protein sequence ID" value="APG64321.1"/>
    <property type="molecule type" value="Genomic_DNA"/>
</dbReference>
<dbReference type="Proteomes" id="UP000181898">
    <property type="component" value="Chromosome"/>
</dbReference>
<accession>A0A1L3JGR1</accession>